<dbReference type="STRING" id="1498499.EP47_00660"/>
<dbReference type="PROSITE" id="PS50850">
    <property type="entry name" value="MFS"/>
    <property type="match status" value="1"/>
</dbReference>
<dbReference type="PANTHER" id="PTHR43045">
    <property type="entry name" value="SHIKIMATE TRANSPORTER"/>
    <property type="match status" value="1"/>
</dbReference>
<dbReference type="RefSeq" id="WP_035890077.1">
    <property type="nucleotide sequence ID" value="NZ_JNCF01000028.1"/>
</dbReference>
<keyword evidence="2" id="KW-0813">Transport</keyword>
<organism evidence="9 10">
    <name type="scientific">Legionella norrlandica</name>
    <dbReference type="NCBI Taxonomy" id="1498499"/>
    <lineage>
        <taxon>Bacteria</taxon>
        <taxon>Pseudomonadati</taxon>
        <taxon>Pseudomonadota</taxon>
        <taxon>Gammaproteobacteria</taxon>
        <taxon>Legionellales</taxon>
        <taxon>Legionellaceae</taxon>
        <taxon>Legionella</taxon>
    </lineage>
</organism>
<feature type="transmembrane region" description="Helical" evidence="7">
    <location>
        <begin position="87"/>
        <end position="105"/>
    </location>
</feature>
<dbReference type="InterPro" id="IPR020846">
    <property type="entry name" value="MFS_dom"/>
</dbReference>
<dbReference type="CDD" id="cd17369">
    <property type="entry name" value="MFS_ShiA_like"/>
    <property type="match status" value="1"/>
</dbReference>
<reference evidence="9 10" key="1">
    <citation type="submission" date="2014-05" db="EMBL/GenBank/DDBJ databases">
        <authorList>
            <person name="Rizzardi K."/>
            <person name="Winiecka-Krusnell J."/>
            <person name="Ramliden M."/>
            <person name="Alm E."/>
            <person name="Andersson S."/>
            <person name="Byfors S."/>
        </authorList>
    </citation>
    <scope>NUCLEOTIDE SEQUENCE [LARGE SCALE GENOMIC DNA]</scope>
    <source>
        <strain evidence="9 10">LEGN</strain>
    </source>
</reference>
<dbReference type="InterPro" id="IPR036259">
    <property type="entry name" value="MFS_trans_sf"/>
</dbReference>
<gene>
    <name evidence="9" type="ORF">EP47_00660</name>
</gene>
<dbReference type="SUPFAM" id="SSF103473">
    <property type="entry name" value="MFS general substrate transporter"/>
    <property type="match status" value="1"/>
</dbReference>
<evidence type="ECO:0000313" key="9">
    <source>
        <dbReference type="EMBL" id="KGP63042.1"/>
    </source>
</evidence>
<feature type="transmembrane region" description="Helical" evidence="7">
    <location>
        <begin position="152"/>
        <end position="176"/>
    </location>
</feature>
<keyword evidence="6 7" id="KW-0472">Membrane</keyword>
<dbReference type="OrthoDB" id="3690818at2"/>
<dbReference type="Pfam" id="PF07690">
    <property type="entry name" value="MFS_1"/>
    <property type="match status" value="1"/>
</dbReference>
<feature type="transmembrane region" description="Helical" evidence="7">
    <location>
        <begin position="14"/>
        <end position="35"/>
    </location>
</feature>
<feature type="domain" description="Major facilitator superfamily (MFS) profile" evidence="8">
    <location>
        <begin position="14"/>
        <end position="424"/>
    </location>
</feature>
<keyword evidence="10" id="KW-1185">Reference proteome</keyword>
<proteinExistence type="predicted"/>
<feature type="transmembrane region" description="Helical" evidence="7">
    <location>
        <begin position="306"/>
        <end position="325"/>
    </location>
</feature>
<name>A0A0A2SQK7_9GAMM</name>
<dbReference type="InterPro" id="IPR005828">
    <property type="entry name" value="MFS_sugar_transport-like"/>
</dbReference>
<feature type="transmembrane region" description="Helical" evidence="7">
    <location>
        <begin position="275"/>
        <end position="294"/>
    </location>
</feature>
<feature type="transmembrane region" description="Helical" evidence="7">
    <location>
        <begin position="111"/>
        <end position="131"/>
    </location>
</feature>
<feature type="transmembrane region" description="Helical" evidence="7">
    <location>
        <begin position="400"/>
        <end position="420"/>
    </location>
</feature>
<dbReference type="PANTHER" id="PTHR43045:SF1">
    <property type="entry name" value="SHIKIMATE TRANSPORTER"/>
    <property type="match status" value="1"/>
</dbReference>
<dbReference type="InterPro" id="IPR011701">
    <property type="entry name" value="MFS"/>
</dbReference>
<keyword evidence="3" id="KW-1003">Cell membrane</keyword>
<dbReference type="GO" id="GO:0022857">
    <property type="term" value="F:transmembrane transporter activity"/>
    <property type="evidence" value="ECO:0007669"/>
    <property type="project" value="InterPro"/>
</dbReference>
<dbReference type="FunFam" id="1.20.1250.20:FF:000001">
    <property type="entry name" value="Dicarboxylate MFS transporter"/>
    <property type="match status" value="1"/>
</dbReference>
<dbReference type="GO" id="GO:0005886">
    <property type="term" value="C:plasma membrane"/>
    <property type="evidence" value="ECO:0007669"/>
    <property type="project" value="UniProtKB-SubCell"/>
</dbReference>
<feature type="transmembrane region" description="Helical" evidence="7">
    <location>
        <begin position="252"/>
        <end position="269"/>
    </location>
</feature>
<feature type="transmembrane region" description="Helical" evidence="7">
    <location>
        <begin position="188"/>
        <end position="209"/>
    </location>
</feature>
<sequence length="430" mass="47725">MLRRDPKSKLSRKVAFASFIGTTIEWYDFFLYGTASALVFNKLFFPKFDPIAGTMAAYAIYAVGFFARPLGGLVFGHFGDRVSRKDMLVVTLTIMGLSTFLIGVLPTYHTIGIFAPILLLILRFCQGLGVGGEWGGAILMAAEHSRLKERGFYASWPNAGAPVGLILSTLIFILFSSLPEEQFLTWGWRVPFILGICLVGVGLIIRLRLLESPIFRNLKQKKRRSRLPALEVARKSTKNFLLAIGSRFVESASYYLYSVFVISYATYQLHLSKNIILSGIVIASVVEAFTIPLFGNWSDRIGRRPVYLFGAILSGLFAFPFFWLLQTQFTLLIWFALVFGLGICHGAMHGPQGAFFSELFKTRIRYSGASLAYQLSSALSGGLAPLIATALVRWSDGSSWPVSVYIIIMAIITIVSVFLASETFRKDISV</sequence>
<dbReference type="Gene3D" id="1.20.1250.20">
    <property type="entry name" value="MFS general substrate transporter like domains"/>
    <property type="match status" value="2"/>
</dbReference>
<evidence type="ECO:0000256" key="7">
    <source>
        <dbReference type="SAM" id="Phobius"/>
    </source>
</evidence>
<evidence type="ECO:0000256" key="2">
    <source>
        <dbReference type="ARBA" id="ARBA00022448"/>
    </source>
</evidence>
<dbReference type="AlphaFoldDB" id="A0A0A2SQK7"/>
<evidence type="ECO:0000313" key="10">
    <source>
        <dbReference type="Proteomes" id="UP000054422"/>
    </source>
</evidence>
<feature type="transmembrane region" description="Helical" evidence="7">
    <location>
        <begin position="331"/>
        <end position="350"/>
    </location>
</feature>
<evidence type="ECO:0000256" key="4">
    <source>
        <dbReference type="ARBA" id="ARBA00022692"/>
    </source>
</evidence>
<keyword evidence="4 7" id="KW-0812">Transmembrane</keyword>
<comment type="caution">
    <text evidence="9">The sequence shown here is derived from an EMBL/GenBank/DDBJ whole genome shotgun (WGS) entry which is preliminary data.</text>
</comment>
<dbReference type="Proteomes" id="UP000054422">
    <property type="component" value="Unassembled WGS sequence"/>
</dbReference>
<keyword evidence="5 7" id="KW-1133">Transmembrane helix</keyword>
<evidence type="ECO:0000256" key="6">
    <source>
        <dbReference type="ARBA" id="ARBA00023136"/>
    </source>
</evidence>
<protein>
    <submittedName>
        <fullName evidence="9">MFS transporter</fullName>
    </submittedName>
</protein>
<feature type="transmembrane region" description="Helical" evidence="7">
    <location>
        <begin position="55"/>
        <end position="75"/>
    </location>
</feature>
<dbReference type="Pfam" id="PF00083">
    <property type="entry name" value="Sugar_tr"/>
    <property type="match status" value="1"/>
</dbReference>
<evidence type="ECO:0000256" key="5">
    <source>
        <dbReference type="ARBA" id="ARBA00022989"/>
    </source>
</evidence>
<comment type="subcellular location">
    <subcellularLocation>
        <location evidence="1">Cell membrane</location>
        <topology evidence="1">Multi-pass membrane protein</topology>
    </subcellularLocation>
</comment>
<evidence type="ECO:0000256" key="3">
    <source>
        <dbReference type="ARBA" id="ARBA00022475"/>
    </source>
</evidence>
<dbReference type="EMBL" id="JNCF01000028">
    <property type="protein sequence ID" value="KGP63042.1"/>
    <property type="molecule type" value="Genomic_DNA"/>
</dbReference>
<evidence type="ECO:0000256" key="1">
    <source>
        <dbReference type="ARBA" id="ARBA00004651"/>
    </source>
</evidence>
<feature type="transmembrane region" description="Helical" evidence="7">
    <location>
        <begin position="371"/>
        <end position="394"/>
    </location>
</feature>
<evidence type="ECO:0000259" key="8">
    <source>
        <dbReference type="PROSITE" id="PS50850"/>
    </source>
</evidence>
<accession>A0A0A2SQK7</accession>